<feature type="domain" description="Glycosyl transferase family 1" evidence="1">
    <location>
        <begin position="183"/>
        <end position="333"/>
    </location>
</feature>
<dbReference type="InterPro" id="IPR001296">
    <property type="entry name" value="Glyco_trans_1"/>
</dbReference>
<evidence type="ECO:0000313" key="3">
    <source>
        <dbReference type="EMBL" id="SFC89580.1"/>
    </source>
</evidence>
<reference evidence="3 4" key="1">
    <citation type="submission" date="2016-10" db="EMBL/GenBank/DDBJ databases">
        <authorList>
            <person name="Varghese N."/>
            <person name="Submissions S."/>
        </authorList>
    </citation>
    <scope>NUCLEOTIDE SEQUENCE [LARGE SCALE GENOMIC DNA]</scope>
    <source>
        <strain evidence="3 4">DSM 5563</strain>
    </source>
</reference>
<dbReference type="AlphaFoldDB" id="A0AAJ4WAX6"/>
<dbReference type="SUPFAM" id="SSF53756">
    <property type="entry name" value="UDP-Glycosyltransferase/glycogen phosphorylase"/>
    <property type="match status" value="1"/>
</dbReference>
<dbReference type="PANTHER" id="PTHR12526:SF630">
    <property type="entry name" value="GLYCOSYLTRANSFERASE"/>
    <property type="match status" value="1"/>
</dbReference>
<proteinExistence type="predicted"/>
<dbReference type="InterPro" id="IPR028098">
    <property type="entry name" value="Glyco_trans_4-like_N"/>
</dbReference>
<dbReference type="CDD" id="cd03811">
    <property type="entry name" value="GT4_GT28_WabH-like"/>
    <property type="match status" value="1"/>
</dbReference>
<sequence length="364" mass="41137">MDINKIIIVSNALSGFGGTETVVRAVIDFLQRDNPEIKIKLCFINHGNGVENKAWLGNNDNISLTSKISNNKLKRWSISLSLARQVKRYQPDVIIALDPLSCYLSDLSRKFLFKQIPLISWGHYTLDCIYRPDYYRCADAHLAISSGIARQLQNMGIPAQKIDTIFNPTSKSCITIPRPTAGTTFLYLGRILFEEQKRIKDLLDTLAHIKGDWSLDVVGDGADLERCKHYALSLGIAEKVTWHGWQASPWEYINQSIKMVTTQVMTSAYEGFSMTIGEAMSRGIYFVSSNCPTGPEDIIIEHVNGEVYQPGDLQHLQHILQSIVDGKILPESLAIKNSIQKFYDEHYFPRFKAALIESIKKSRH</sequence>
<evidence type="ECO:0000259" key="1">
    <source>
        <dbReference type="Pfam" id="PF00534"/>
    </source>
</evidence>
<feature type="domain" description="Glycosyltransferase subfamily 4-like N-terminal" evidence="2">
    <location>
        <begin position="17"/>
        <end position="168"/>
    </location>
</feature>
<dbReference type="RefSeq" id="WP_074822672.1">
    <property type="nucleotide sequence ID" value="NZ_FOLW01000005.1"/>
</dbReference>
<name>A0AAJ4WAX6_9GAMM</name>
<evidence type="ECO:0000313" key="4">
    <source>
        <dbReference type="Proteomes" id="UP000226420"/>
    </source>
</evidence>
<accession>A0AAJ4WAX6</accession>
<evidence type="ECO:0000259" key="2">
    <source>
        <dbReference type="Pfam" id="PF13439"/>
    </source>
</evidence>
<dbReference type="Gene3D" id="3.40.50.2000">
    <property type="entry name" value="Glycogen Phosphorylase B"/>
    <property type="match status" value="2"/>
</dbReference>
<dbReference type="GO" id="GO:0016757">
    <property type="term" value="F:glycosyltransferase activity"/>
    <property type="evidence" value="ECO:0007669"/>
    <property type="project" value="InterPro"/>
</dbReference>
<protein>
    <submittedName>
        <fullName evidence="3">UDP-D-galactose:(Glucosyl)LPS alpha-1,6-D-galactosyltransferase</fullName>
    </submittedName>
</protein>
<dbReference type="Pfam" id="PF00534">
    <property type="entry name" value="Glycos_transf_1"/>
    <property type="match status" value="1"/>
</dbReference>
<dbReference type="GO" id="GO:1901135">
    <property type="term" value="P:carbohydrate derivative metabolic process"/>
    <property type="evidence" value="ECO:0007669"/>
    <property type="project" value="UniProtKB-ARBA"/>
</dbReference>
<organism evidence="3 4">
    <name type="scientific">Pragia fontium DSM 5563 = ATCC 49100</name>
    <dbReference type="NCBI Taxonomy" id="1122977"/>
    <lineage>
        <taxon>Bacteria</taxon>
        <taxon>Pseudomonadati</taxon>
        <taxon>Pseudomonadota</taxon>
        <taxon>Gammaproteobacteria</taxon>
        <taxon>Enterobacterales</taxon>
        <taxon>Budviciaceae</taxon>
        <taxon>Pragia</taxon>
    </lineage>
</organism>
<dbReference type="EMBL" id="FOLW01000005">
    <property type="protein sequence ID" value="SFC89580.1"/>
    <property type="molecule type" value="Genomic_DNA"/>
</dbReference>
<dbReference type="Pfam" id="PF13439">
    <property type="entry name" value="Glyco_transf_4"/>
    <property type="match status" value="1"/>
</dbReference>
<gene>
    <name evidence="3" type="ORF">SAMN02745723_105134</name>
</gene>
<dbReference type="Proteomes" id="UP000226420">
    <property type="component" value="Unassembled WGS sequence"/>
</dbReference>
<dbReference type="PANTHER" id="PTHR12526">
    <property type="entry name" value="GLYCOSYLTRANSFERASE"/>
    <property type="match status" value="1"/>
</dbReference>
<comment type="caution">
    <text evidence="3">The sequence shown here is derived from an EMBL/GenBank/DDBJ whole genome shotgun (WGS) entry which is preliminary data.</text>
</comment>
<dbReference type="NCBIfam" id="NF007396">
    <property type="entry name" value="PRK09922.1"/>
    <property type="match status" value="1"/>
</dbReference>